<dbReference type="STRING" id="690850.Desaf_3187"/>
<organism evidence="1 2">
    <name type="scientific">Desulfocurvibacter africanus subsp. africanus str. Walvis Bay</name>
    <dbReference type="NCBI Taxonomy" id="690850"/>
    <lineage>
        <taxon>Bacteria</taxon>
        <taxon>Pseudomonadati</taxon>
        <taxon>Thermodesulfobacteriota</taxon>
        <taxon>Desulfovibrionia</taxon>
        <taxon>Desulfovibrionales</taxon>
        <taxon>Desulfovibrionaceae</taxon>
        <taxon>Desulfocurvibacter</taxon>
    </lineage>
</organism>
<accession>F3Z3E1</accession>
<sequence length="192" mass="21415">MSPVAPPKYLLYHEGEVPPTAGQSLEVVTSPATYLHEAREKDVAAVFISFHGLGQEKRDLAIELCRILDSLEKDRKPLIYVLLKSPNRDILQALSGAGVTGVLYCDPIQLALHALHPQNMTAALKCSRSPEQELASICPHLLAELAGDGQDIHFCRAYRSIMVVNKTRIRSFCVDRYSHCQQYKNPVFSQDE</sequence>
<proteinExistence type="predicted"/>
<dbReference type="AlphaFoldDB" id="F3Z3E1"/>
<gene>
    <name evidence="1" type="ORF">Desaf_3187</name>
</gene>
<name>F3Z3E1_DESAF</name>
<dbReference type="Proteomes" id="UP000007844">
    <property type="component" value="Chromosome"/>
</dbReference>
<dbReference type="RefSeq" id="WP_014261115.1">
    <property type="nucleotide sequence ID" value="NC_016629.1"/>
</dbReference>
<dbReference type="EMBL" id="CP003221">
    <property type="protein sequence ID" value="EGJ51481.1"/>
    <property type="molecule type" value="Genomic_DNA"/>
</dbReference>
<dbReference type="HOGENOM" id="CLU_1413129_0_0_7"/>
<evidence type="ECO:0000313" key="1">
    <source>
        <dbReference type="EMBL" id="EGJ51481.1"/>
    </source>
</evidence>
<evidence type="ECO:0000313" key="2">
    <source>
        <dbReference type="Proteomes" id="UP000007844"/>
    </source>
</evidence>
<protein>
    <submittedName>
        <fullName evidence="1">Uncharacterized protein</fullName>
    </submittedName>
</protein>
<reference evidence="1 2" key="1">
    <citation type="journal article" date="2011" name="J. Bacteriol.">
        <title>Genome sequence of the mercury-methylating and pleomorphic Desulfovibrio africanus Strain Walvis Bay.</title>
        <authorList>
            <person name="Brown S.D."/>
            <person name="Wall J.D."/>
            <person name="Kucken A.M."/>
            <person name="Gilmour C.C."/>
            <person name="Podar M."/>
            <person name="Brandt C.C."/>
            <person name="Teshima H."/>
            <person name="Detter J.C."/>
            <person name="Han C.S."/>
            <person name="Land M.L."/>
            <person name="Lucas S."/>
            <person name="Han J."/>
            <person name="Pennacchio L."/>
            <person name="Nolan M."/>
            <person name="Pitluck S."/>
            <person name="Woyke T."/>
            <person name="Goodwin L."/>
            <person name="Palumbo A.V."/>
            <person name="Elias D.A."/>
        </authorList>
    </citation>
    <scope>NUCLEOTIDE SEQUENCE [LARGE SCALE GENOMIC DNA]</scope>
    <source>
        <strain evidence="1 2">Walvis Bay</strain>
    </source>
</reference>
<dbReference type="eggNOG" id="ENOG502ZFWF">
    <property type="taxonomic scope" value="Bacteria"/>
</dbReference>
<dbReference type="KEGG" id="daf:Desaf_3187"/>
<keyword evidence="2" id="KW-1185">Reference proteome</keyword>